<evidence type="ECO:0000313" key="5">
    <source>
        <dbReference type="Proteomes" id="UP000696280"/>
    </source>
</evidence>
<dbReference type="OrthoDB" id="64915at2759"/>
<dbReference type="Pfam" id="PF22725">
    <property type="entry name" value="GFO_IDH_MocA_C3"/>
    <property type="match status" value="1"/>
</dbReference>
<dbReference type="InterPro" id="IPR000683">
    <property type="entry name" value="Gfo/Idh/MocA-like_OxRdtase_N"/>
</dbReference>
<dbReference type="AlphaFoldDB" id="A0A9N9PEU7"/>
<proteinExistence type="inferred from homology"/>
<organism evidence="4 5">
    <name type="scientific">Hymenoscyphus fraxineus</name>
    <dbReference type="NCBI Taxonomy" id="746836"/>
    <lineage>
        <taxon>Eukaryota</taxon>
        <taxon>Fungi</taxon>
        <taxon>Dikarya</taxon>
        <taxon>Ascomycota</taxon>
        <taxon>Pezizomycotina</taxon>
        <taxon>Leotiomycetes</taxon>
        <taxon>Helotiales</taxon>
        <taxon>Helotiaceae</taxon>
        <taxon>Hymenoscyphus</taxon>
    </lineage>
</organism>
<accession>A0A9N9PEU7</accession>
<dbReference type="InterPro" id="IPR051450">
    <property type="entry name" value="Gfo/Idh/MocA_Oxidoreductases"/>
</dbReference>
<dbReference type="SUPFAM" id="SSF51735">
    <property type="entry name" value="NAD(P)-binding Rossmann-fold domains"/>
    <property type="match status" value="1"/>
</dbReference>
<dbReference type="Gene3D" id="3.40.50.720">
    <property type="entry name" value="NAD(P)-binding Rossmann-like Domain"/>
    <property type="match status" value="1"/>
</dbReference>
<comment type="similarity">
    <text evidence="1">Belongs to the Gfo/Idh/MocA family.</text>
</comment>
<name>A0A9N9PEU7_9HELO</name>
<evidence type="ECO:0000259" key="3">
    <source>
        <dbReference type="Pfam" id="PF22725"/>
    </source>
</evidence>
<evidence type="ECO:0000313" key="4">
    <source>
        <dbReference type="EMBL" id="CAG8949564.1"/>
    </source>
</evidence>
<keyword evidence="5" id="KW-1185">Reference proteome</keyword>
<dbReference type="GO" id="GO:0000166">
    <property type="term" value="F:nucleotide binding"/>
    <property type="evidence" value="ECO:0007669"/>
    <property type="project" value="InterPro"/>
</dbReference>
<dbReference type="SUPFAM" id="SSF55347">
    <property type="entry name" value="Glyceraldehyde-3-phosphate dehydrogenase-like, C-terminal domain"/>
    <property type="match status" value="1"/>
</dbReference>
<feature type="domain" description="Gfo/Idh/MocA-like oxidoreductase N-terminal" evidence="2">
    <location>
        <begin position="7"/>
        <end position="125"/>
    </location>
</feature>
<gene>
    <name evidence="4" type="ORF">HYFRA_00007797</name>
</gene>
<protein>
    <submittedName>
        <fullName evidence="4">Uncharacterized protein</fullName>
    </submittedName>
</protein>
<evidence type="ECO:0000256" key="1">
    <source>
        <dbReference type="ARBA" id="ARBA00010928"/>
    </source>
</evidence>
<reference evidence="4" key="1">
    <citation type="submission" date="2021-07" db="EMBL/GenBank/DDBJ databases">
        <authorList>
            <person name="Durling M."/>
        </authorList>
    </citation>
    <scope>NUCLEOTIDE SEQUENCE</scope>
</reference>
<dbReference type="PANTHER" id="PTHR43377:SF1">
    <property type="entry name" value="BILIVERDIN REDUCTASE A"/>
    <property type="match status" value="1"/>
</dbReference>
<dbReference type="InterPro" id="IPR055170">
    <property type="entry name" value="GFO_IDH_MocA-like_dom"/>
</dbReference>
<sequence>MSNKDPLKIAVIGGGLIGPRHAQTVISNPSTVLYALVEPSSHGPSLAKTLNTTYHSSISSLLTTIPLPDAAIICTPNHTHVPLALELISAEIPILVEKPVATSLPSGLELVEAARKANVKVLVGHHRRFNPYLLATKVALQNLGRILAIQGTWALQKPPSYFTTPEANTWRQRVEDGGGVILINLIHEVDLLQYLFGPINLVSALQTGKGRGYEVEEGAAVMMRFASGVVGSFVFSDNSPSPWNFEAGTGENPLIPKVEAADGFYRVLGEKGSLSVPDLTRWMVRGAEDPNCSGEDALRALKVCQAIKMAIKNDDGYPIKIED</sequence>
<dbReference type="EMBL" id="CAJVRL010000014">
    <property type="protein sequence ID" value="CAG8949564.1"/>
    <property type="molecule type" value="Genomic_DNA"/>
</dbReference>
<dbReference type="Proteomes" id="UP000696280">
    <property type="component" value="Unassembled WGS sequence"/>
</dbReference>
<dbReference type="Pfam" id="PF01408">
    <property type="entry name" value="GFO_IDH_MocA"/>
    <property type="match status" value="1"/>
</dbReference>
<feature type="domain" description="GFO/IDH/MocA-like oxidoreductase" evidence="3">
    <location>
        <begin position="141"/>
        <end position="274"/>
    </location>
</feature>
<dbReference type="PANTHER" id="PTHR43377">
    <property type="entry name" value="BILIVERDIN REDUCTASE A"/>
    <property type="match status" value="1"/>
</dbReference>
<dbReference type="InterPro" id="IPR036291">
    <property type="entry name" value="NAD(P)-bd_dom_sf"/>
</dbReference>
<comment type="caution">
    <text evidence="4">The sequence shown here is derived from an EMBL/GenBank/DDBJ whole genome shotgun (WGS) entry which is preliminary data.</text>
</comment>
<evidence type="ECO:0000259" key="2">
    <source>
        <dbReference type="Pfam" id="PF01408"/>
    </source>
</evidence>
<dbReference type="Gene3D" id="3.30.360.10">
    <property type="entry name" value="Dihydrodipicolinate Reductase, domain 2"/>
    <property type="match status" value="1"/>
</dbReference>